<organism evidence="2 3">
    <name type="scientific">Gossypium arboreum</name>
    <name type="common">Tree cotton</name>
    <name type="synonym">Gossypium nanking</name>
    <dbReference type="NCBI Taxonomy" id="29729"/>
    <lineage>
        <taxon>Eukaryota</taxon>
        <taxon>Viridiplantae</taxon>
        <taxon>Streptophyta</taxon>
        <taxon>Embryophyta</taxon>
        <taxon>Tracheophyta</taxon>
        <taxon>Spermatophyta</taxon>
        <taxon>Magnoliopsida</taxon>
        <taxon>eudicotyledons</taxon>
        <taxon>Gunneridae</taxon>
        <taxon>Pentapetalae</taxon>
        <taxon>rosids</taxon>
        <taxon>malvids</taxon>
        <taxon>Malvales</taxon>
        <taxon>Malvaceae</taxon>
        <taxon>Malvoideae</taxon>
        <taxon>Gossypium</taxon>
    </lineage>
</organism>
<dbReference type="SUPFAM" id="SSF56219">
    <property type="entry name" value="DNase I-like"/>
    <property type="match status" value="1"/>
</dbReference>
<accession>A0ABR0MLZ0</accession>
<protein>
    <recommendedName>
        <fullName evidence="1">Endonuclease/exonuclease/phosphatase domain-containing protein</fullName>
    </recommendedName>
</protein>
<proteinExistence type="predicted"/>
<evidence type="ECO:0000259" key="1">
    <source>
        <dbReference type="Pfam" id="PF03372"/>
    </source>
</evidence>
<comment type="caution">
    <text evidence="2">The sequence shown here is derived from an EMBL/GenBank/DDBJ whole genome shotgun (WGS) entry which is preliminary data.</text>
</comment>
<dbReference type="EMBL" id="JARKNE010000012">
    <property type="protein sequence ID" value="KAK5774335.1"/>
    <property type="molecule type" value="Genomic_DNA"/>
</dbReference>
<dbReference type="Proteomes" id="UP001358586">
    <property type="component" value="Chromosome 12"/>
</dbReference>
<dbReference type="PANTHER" id="PTHR33710:SF62">
    <property type="entry name" value="DUF4283 DOMAIN PROTEIN"/>
    <property type="match status" value="1"/>
</dbReference>
<dbReference type="InterPro" id="IPR036691">
    <property type="entry name" value="Endo/exonu/phosph_ase_sf"/>
</dbReference>
<dbReference type="Pfam" id="PF03372">
    <property type="entry name" value="Exo_endo_phos"/>
    <property type="match status" value="1"/>
</dbReference>
<gene>
    <name evidence="2" type="ORF">PVK06_042190</name>
</gene>
<evidence type="ECO:0000313" key="2">
    <source>
        <dbReference type="EMBL" id="KAK5774335.1"/>
    </source>
</evidence>
<evidence type="ECO:0000313" key="3">
    <source>
        <dbReference type="Proteomes" id="UP001358586"/>
    </source>
</evidence>
<dbReference type="Gene3D" id="3.60.10.10">
    <property type="entry name" value="Endonuclease/exonuclease/phosphatase"/>
    <property type="match status" value="1"/>
</dbReference>
<sequence>MGFYGSPYAQDRNDSWAALKGLKSDTNLPWFVCGDFNEILYGCEKRGGLPREEWRMELFRRSLEECALNDVGYIGNWFTWERGNLPETNIQERLDRRVTNSDWIDIFQGVKVQHLVHSFSDHCPLLINTKTSEGKLQNNSFKFEAWWLQVGDYCKSWKV</sequence>
<feature type="domain" description="Endonuclease/exonuclease/phosphatase" evidence="1">
    <location>
        <begin position="4"/>
        <end position="122"/>
    </location>
</feature>
<dbReference type="PANTHER" id="PTHR33710">
    <property type="entry name" value="BNAC02G09200D PROTEIN"/>
    <property type="match status" value="1"/>
</dbReference>
<dbReference type="InterPro" id="IPR005135">
    <property type="entry name" value="Endo/exonuclease/phosphatase"/>
</dbReference>
<reference evidence="2 3" key="1">
    <citation type="submission" date="2023-03" db="EMBL/GenBank/DDBJ databases">
        <title>WGS of Gossypium arboreum.</title>
        <authorList>
            <person name="Yu D."/>
        </authorList>
    </citation>
    <scope>NUCLEOTIDE SEQUENCE [LARGE SCALE GENOMIC DNA]</scope>
    <source>
        <tissue evidence="2">Leaf</tissue>
    </source>
</reference>
<keyword evidence="3" id="KW-1185">Reference proteome</keyword>
<name>A0ABR0MLZ0_GOSAR</name>